<organism evidence="3 4">
    <name type="scientific">Frondihabitans cladoniiphilus</name>
    <dbReference type="NCBI Taxonomy" id="715785"/>
    <lineage>
        <taxon>Bacteria</taxon>
        <taxon>Bacillati</taxon>
        <taxon>Actinomycetota</taxon>
        <taxon>Actinomycetes</taxon>
        <taxon>Micrococcales</taxon>
        <taxon>Microbacteriaceae</taxon>
        <taxon>Frondihabitans</taxon>
    </lineage>
</organism>
<keyword evidence="2" id="KW-0472">Membrane</keyword>
<feature type="transmembrane region" description="Helical" evidence="2">
    <location>
        <begin position="282"/>
        <end position="301"/>
    </location>
</feature>
<feature type="transmembrane region" description="Helical" evidence="2">
    <location>
        <begin position="35"/>
        <end position="56"/>
    </location>
</feature>
<reference evidence="4" key="1">
    <citation type="journal article" date="2019" name="Int. J. Syst. Evol. Microbiol.">
        <title>The Global Catalogue of Microorganisms (GCM) 10K type strain sequencing project: providing services to taxonomists for standard genome sequencing and annotation.</title>
        <authorList>
            <consortium name="The Broad Institute Genomics Platform"/>
            <consortium name="The Broad Institute Genome Sequencing Center for Infectious Disease"/>
            <person name="Wu L."/>
            <person name="Ma J."/>
        </authorList>
    </citation>
    <scope>NUCLEOTIDE SEQUENCE [LARGE SCALE GENOMIC DNA]</scope>
    <source>
        <strain evidence="4">JCM 18956</strain>
    </source>
</reference>
<evidence type="ECO:0000313" key="4">
    <source>
        <dbReference type="Proteomes" id="UP001501295"/>
    </source>
</evidence>
<feature type="region of interest" description="Disordered" evidence="1">
    <location>
        <begin position="391"/>
        <end position="413"/>
    </location>
</feature>
<dbReference type="PANTHER" id="PTHR36840:SF1">
    <property type="entry name" value="BLL5714 PROTEIN"/>
    <property type="match status" value="1"/>
</dbReference>
<gene>
    <name evidence="3" type="ORF">GCM10025780_11690</name>
</gene>
<feature type="compositionally biased region" description="Low complexity" evidence="1">
    <location>
        <begin position="391"/>
        <end position="405"/>
    </location>
</feature>
<feature type="transmembrane region" description="Helical" evidence="2">
    <location>
        <begin position="94"/>
        <end position="113"/>
    </location>
</feature>
<comment type="caution">
    <text evidence="3">The sequence shown here is derived from an EMBL/GenBank/DDBJ whole genome shotgun (WGS) entry which is preliminary data.</text>
</comment>
<evidence type="ECO:0000256" key="2">
    <source>
        <dbReference type="SAM" id="Phobius"/>
    </source>
</evidence>
<evidence type="ECO:0000313" key="3">
    <source>
        <dbReference type="EMBL" id="GAA4670015.1"/>
    </source>
</evidence>
<feature type="transmembrane region" description="Helical" evidence="2">
    <location>
        <begin position="181"/>
        <end position="199"/>
    </location>
</feature>
<sequence>MARSPRPLAQHRSALRLMTMRDPNEPHRAASSLELLFDLTIVVGVSFSSTALHHNLTEGHGAISVVYFAMGFFGLWLAWLNFTWFATSFDTDDWLYRIATIVQMGGALTYAAGLPKLEDVEHPDFTLGVTGYVIMRLPMAFQWFRAAVSDPRYRRTTLTYGFGILIAQVFWTSLLFVPTSLAVPTFGVGIVLEMLVPIVAERRVQTQWHRHHVTERYGLFTLIVLGESILASTNAVVAAGSHTDHLPSLVLLAASSLVIIAAFWWIYFAFPQHNLLGSAGMAFTWGYGHYVIFASAAALAAGIEIAIDTGEGEGGSHLSTIASSAALAVPCAVFVLFVWLFVLRRVSSRRVNTVVPVFVVLIALASFAPFALQVVAGLLVIVVVVVVSGADRSSSPSSSSSSSPGSGSGLVDA</sequence>
<dbReference type="PANTHER" id="PTHR36840">
    <property type="entry name" value="BLL5714 PROTEIN"/>
    <property type="match status" value="1"/>
</dbReference>
<feature type="transmembrane region" description="Helical" evidence="2">
    <location>
        <begin position="321"/>
        <end position="342"/>
    </location>
</feature>
<keyword evidence="2" id="KW-1133">Transmembrane helix</keyword>
<evidence type="ECO:0000256" key="1">
    <source>
        <dbReference type="SAM" id="MobiDB-lite"/>
    </source>
</evidence>
<dbReference type="Proteomes" id="UP001501295">
    <property type="component" value="Unassembled WGS sequence"/>
</dbReference>
<dbReference type="Pfam" id="PF06772">
    <property type="entry name" value="LtrA"/>
    <property type="match status" value="1"/>
</dbReference>
<protein>
    <submittedName>
        <fullName evidence="3">Low temperature requirement protein A</fullName>
    </submittedName>
</protein>
<dbReference type="InterPro" id="IPR010640">
    <property type="entry name" value="Low_temperature_requirement_A"/>
</dbReference>
<accession>A0ABP8VSZ1</accession>
<name>A0ABP8VSZ1_9MICO</name>
<dbReference type="RefSeq" id="WP_345374287.1">
    <property type="nucleotide sequence ID" value="NZ_BAABLM010000002.1"/>
</dbReference>
<feature type="transmembrane region" description="Helical" evidence="2">
    <location>
        <begin position="219"/>
        <end position="240"/>
    </location>
</feature>
<feature type="transmembrane region" description="Helical" evidence="2">
    <location>
        <begin position="246"/>
        <end position="270"/>
    </location>
</feature>
<keyword evidence="2" id="KW-0812">Transmembrane</keyword>
<feature type="transmembrane region" description="Helical" evidence="2">
    <location>
        <begin position="156"/>
        <end position="175"/>
    </location>
</feature>
<feature type="transmembrane region" description="Helical" evidence="2">
    <location>
        <begin position="354"/>
        <end position="387"/>
    </location>
</feature>
<feature type="transmembrane region" description="Helical" evidence="2">
    <location>
        <begin position="125"/>
        <end position="144"/>
    </location>
</feature>
<keyword evidence="4" id="KW-1185">Reference proteome</keyword>
<proteinExistence type="predicted"/>
<dbReference type="EMBL" id="BAABLM010000002">
    <property type="protein sequence ID" value="GAA4670015.1"/>
    <property type="molecule type" value="Genomic_DNA"/>
</dbReference>
<feature type="transmembrane region" description="Helical" evidence="2">
    <location>
        <begin position="62"/>
        <end position="82"/>
    </location>
</feature>